<name>A0A162QA70_9CRUS</name>
<dbReference type="GO" id="GO:0031436">
    <property type="term" value="C:BRCA1-BARD1 complex"/>
    <property type="evidence" value="ECO:0007669"/>
    <property type="project" value="TreeGrafter"/>
</dbReference>
<evidence type="ECO:0000313" key="1">
    <source>
        <dbReference type="EMBL" id="KZS19504.1"/>
    </source>
</evidence>
<dbReference type="PROSITE" id="PS50088">
    <property type="entry name" value="ANK_REPEAT"/>
    <property type="match status" value="1"/>
</dbReference>
<sequence length="116" mass="12483">MSALVWDIKNGELDSVKHEIENKGIDVNLDVNGRPLILHAADYGHHAIVNYLISKGADPNAKDSYGISALLAAIWEGHTECVKVLVSKGALVKGVSPDGTSYYDAAKKDEIKALLK</sequence>
<reference evidence="1 2" key="1">
    <citation type="submission" date="2016-03" db="EMBL/GenBank/DDBJ databases">
        <title>EvidentialGene: Evidence-directed Construction of Genes on Genomes.</title>
        <authorList>
            <person name="Gilbert D.G."/>
            <person name="Choi J.-H."/>
            <person name="Mockaitis K."/>
            <person name="Colbourne J."/>
            <person name="Pfrender M."/>
        </authorList>
    </citation>
    <scope>NUCLEOTIDE SEQUENCE [LARGE SCALE GENOMIC DNA]</scope>
    <source>
        <strain evidence="1 2">Xinb3</strain>
        <tissue evidence="1">Complete organism</tissue>
    </source>
</reference>
<dbReference type="OrthoDB" id="426293at2759"/>
<dbReference type="EMBL" id="LRGB01000367">
    <property type="protein sequence ID" value="KZS19504.1"/>
    <property type="molecule type" value="Genomic_DNA"/>
</dbReference>
<gene>
    <name evidence="1" type="ORF">APZ42_014016</name>
</gene>
<dbReference type="InterPro" id="IPR036770">
    <property type="entry name" value="Ankyrin_rpt-contain_sf"/>
</dbReference>
<dbReference type="Pfam" id="PF12796">
    <property type="entry name" value="Ank_2"/>
    <property type="match status" value="1"/>
</dbReference>
<dbReference type="GO" id="GO:0004842">
    <property type="term" value="F:ubiquitin-protein transferase activity"/>
    <property type="evidence" value="ECO:0007669"/>
    <property type="project" value="TreeGrafter"/>
</dbReference>
<dbReference type="PANTHER" id="PTHR24171">
    <property type="entry name" value="ANKYRIN REPEAT DOMAIN-CONTAINING PROTEIN 39-RELATED"/>
    <property type="match status" value="1"/>
</dbReference>
<dbReference type="Proteomes" id="UP000076858">
    <property type="component" value="Unassembled WGS sequence"/>
</dbReference>
<dbReference type="PROSITE" id="PS50297">
    <property type="entry name" value="ANK_REP_REGION"/>
    <property type="match status" value="1"/>
</dbReference>
<keyword evidence="2" id="KW-1185">Reference proteome</keyword>
<dbReference type="InterPro" id="IPR002110">
    <property type="entry name" value="Ankyrin_rpt"/>
</dbReference>
<dbReference type="GO" id="GO:0070531">
    <property type="term" value="C:BRCA1-A complex"/>
    <property type="evidence" value="ECO:0007669"/>
    <property type="project" value="TreeGrafter"/>
</dbReference>
<dbReference type="STRING" id="35525.A0A162QA70"/>
<dbReference type="Gene3D" id="1.25.40.20">
    <property type="entry name" value="Ankyrin repeat-containing domain"/>
    <property type="match status" value="1"/>
</dbReference>
<dbReference type="GO" id="GO:0085020">
    <property type="term" value="P:protein K6-linked ubiquitination"/>
    <property type="evidence" value="ECO:0007669"/>
    <property type="project" value="TreeGrafter"/>
</dbReference>
<dbReference type="SMART" id="SM00248">
    <property type="entry name" value="ANK"/>
    <property type="match status" value="2"/>
</dbReference>
<dbReference type="PANTHER" id="PTHR24171:SF8">
    <property type="entry name" value="BRCA1-ASSOCIATED RING DOMAIN PROTEIN 1"/>
    <property type="match status" value="1"/>
</dbReference>
<proteinExistence type="predicted"/>
<dbReference type="AlphaFoldDB" id="A0A162QA70"/>
<evidence type="ECO:0000313" key="2">
    <source>
        <dbReference type="Proteomes" id="UP000076858"/>
    </source>
</evidence>
<dbReference type="SUPFAM" id="SSF48403">
    <property type="entry name" value="Ankyrin repeat"/>
    <property type="match status" value="1"/>
</dbReference>
<accession>A0A162QA70</accession>
<protein>
    <submittedName>
        <fullName evidence="1">Myotrophin</fullName>
    </submittedName>
</protein>
<comment type="caution">
    <text evidence="1">The sequence shown here is derived from an EMBL/GenBank/DDBJ whole genome shotgun (WGS) entry which is preliminary data.</text>
</comment>
<organism evidence="1 2">
    <name type="scientific">Daphnia magna</name>
    <dbReference type="NCBI Taxonomy" id="35525"/>
    <lineage>
        <taxon>Eukaryota</taxon>
        <taxon>Metazoa</taxon>
        <taxon>Ecdysozoa</taxon>
        <taxon>Arthropoda</taxon>
        <taxon>Crustacea</taxon>
        <taxon>Branchiopoda</taxon>
        <taxon>Diplostraca</taxon>
        <taxon>Cladocera</taxon>
        <taxon>Anomopoda</taxon>
        <taxon>Daphniidae</taxon>
        <taxon>Daphnia</taxon>
    </lineage>
</organism>